<accession>A0A2U8E0E9</accession>
<evidence type="ECO:0000256" key="4">
    <source>
        <dbReference type="ARBA" id="ARBA00023065"/>
    </source>
</evidence>
<dbReference type="AlphaFoldDB" id="A0A2U8E0E9"/>
<name>A0A2U8E0E9_9BACT</name>
<dbReference type="RefSeq" id="WP_108824060.1">
    <property type="nucleotide sequence ID" value="NZ_CP023004.1"/>
</dbReference>
<dbReference type="OrthoDB" id="9814841at2"/>
<evidence type="ECO:0000313" key="8">
    <source>
        <dbReference type="Proteomes" id="UP000244896"/>
    </source>
</evidence>
<gene>
    <name evidence="7" type="ORF">CKA38_02340</name>
</gene>
<dbReference type="InterPro" id="IPR000711">
    <property type="entry name" value="ATPase_OSCP/dsu"/>
</dbReference>
<dbReference type="Pfam" id="PF00213">
    <property type="entry name" value="OSCP"/>
    <property type="match status" value="1"/>
</dbReference>
<keyword evidence="8" id="KW-1185">Reference proteome</keyword>
<evidence type="ECO:0000313" key="7">
    <source>
        <dbReference type="EMBL" id="AWI08255.1"/>
    </source>
</evidence>
<keyword evidence="3" id="KW-0375">Hydrogen ion transport</keyword>
<keyword evidence="2" id="KW-0813">Transport</keyword>
<proteinExistence type="predicted"/>
<evidence type="ECO:0000256" key="1">
    <source>
        <dbReference type="ARBA" id="ARBA00004370"/>
    </source>
</evidence>
<reference evidence="7 8" key="1">
    <citation type="journal article" date="2018" name="Syst. Appl. Microbiol.">
        <title>Ereboglobus luteus gen. nov. sp. nov. from cockroach guts, and new insights into the oxygen relationship of the genera Opitutus and Didymococcus (Verrucomicrobia: Opitutaceae).</title>
        <authorList>
            <person name="Tegtmeier D."/>
            <person name="Belitz A."/>
            <person name="Radek R."/>
            <person name="Heimerl T."/>
            <person name="Brune A."/>
        </authorList>
    </citation>
    <scope>NUCLEOTIDE SEQUENCE [LARGE SCALE GENOMIC DNA]</scope>
    <source>
        <strain evidence="7 8">Ho45</strain>
    </source>
</reference>
<evidence type="ECO:0000256" key="2">
    <source>
        <dbReference type="ARBA" id="ARBA00022448"/>
    </source>
</evidence>
<dbReference type="Proteomes" id="UP000244896">
    <property type="component" value="Chromosome"/>
</dbReference>
<organism evidence="7 8">
    <name type="scientific">Ereboglobus luteus</name>
    <dbReference type="NCBI Taxonomy" id="1796921"/>
    <lineage>
        <taxon>Bacteria</taxon>
        <taxon>Pseudomonadati</taxon>
        <taxon>Verrucomicrobiota</taxon>
        <taxon>Opitutia</taxon>
        <taxon>Opitutales</taxon>
        <taxon>Opitutaceae</taxon>
        <taxon>Ereboglobus</taxon>
    </lineage>
</organism>
<keyword evidence="4" id="KW-0406">Ion transport</keyword>
<evidence type="ECO:0000256" key="3">
    <source>
        <dbReference type="ARBA" id="ARBA00022781"/>
    </source>
</evidence>
<evidence type="ECO:0000256" key="5">
    <source>
        <dbReference type="ARBA" id="ARBA00023136"/>
    </source>
</evidence>
<dbReference type="GO" id="GO:0016020">
    <property type="term" value="C:membrane"/>
    <property type="evidence" value="ECO:0007669"/>
    <property type="project" value="UniProtKB-SubCell"/>
</dbReference>
<keyword evidence="5" id="KW-0472">Membrane</keyword>
<dbReference type="KEGG" id="elut:CKA38_02340"/>
<comment type="subcellular location">
    <subcellularLocation>
        <location evidence="1">Membrane</location>
    </subcellularLocation>
</comment>
<dbReference type="GO" id="GO:0046933">
    <property type="term" value="F:proton-transporting ATP synthase activity, rotational mechanism"/>
    <property type="evidence" value="ECO:0007669"/>
    <property type="project" value="InterPro"/>
</dbReference>
<dbReference type="EMBL" id="CP023004">
    <property type="protein sequence ID" value="AWI08255.1"/>
    <property type="molecule type" value="Genomic_DNA"/>
</dbReference>
<protein>
    <submittedName>
        <fullName evidence="7">Uncharacterized protein</fullName>
    </submittedName>
</protein>
<sequence>MKPGKKTTQFARQLVKLSLGADGRPSSERVAAVLVCVEKMKSAGAIALLKAYRHFLAIEVARTQALIEHAGPVSDAIIAQIAAAMTKHYARPVAPVPKSTPELLAGLRVRVGDDVYDASVAGSLRMLADATGGN</sequence>
<evidence type="ECO:0000256" key="6">
    <source>
        <dbReference type="ARBA" id="ARBA00023310"/>
    </source>
</evidence>
<keyword evidence="6" id="KW-0066">ATP synthesis</keyword>